<reference evidence="1 2" key="1">
    <citation type="submission" date="2018-07" db="EMBL/GenBank/DDBJ databases">
        <title>The genomes of Aspergillus section Nigri reveals drivers in fungal speciation.</title>
        <authorList>
            <consortium name="DOE Joint Genome Institute"/>
            <person name="Vesth T.C."/>
            <person name="Nybo J."/>
            <person name="Theobald S."/>
            <person name="Brandl J."/>
            <person name="Frisvad J.C."/>
            <person name="Nielsen K.F."/>
            <person name="Lyhne E.K."/>
            <person name="Kogle M.E."/>
            <person name="Kuo A."/>
            <person name="Riley R."/>
            <person name="Clum A."/>
            <person name="Nolan M."/>
            <person name="Lipzen A."/>
            <person name="Salamov A."/>
            <person name="Henrissat B."/>
            <person name="Wiebenga A."/>
            <person name="De vries R.P."/>
            <person name="Grigoriev I.V."/>
            <person name="Mortensen U.H."/>
            <person name="Andersen M.R."/>
            <person name="Baker S.E."/>
        </authorList>
    </citation>
    <scope>NUCLEOTIDE SEQUENCE [LARGE SCALE GENOMIC DNA]</scope>
    <source>
        <strain evidence="1 2">CBS 139.54b</strain>
    </source>
</reference>
<dbReference type="Proteomes" id="UP000253729">
    <property type="component" value="Unassembled WGS sequence"/>
</dbReference>
<name>A0A3F3Q721_9EURO</name>
<dbReference type="EMBL" id="KZ852041">
    <property type="protein sequence ID" value="RDH34980.1"/>
    <property type="molecule type" value="Genomic_DNA"/>
</dbReference>
<gene>
    <name evidence="1" type="ORF">BDQ94DRAFT_168668</name>
</gene>
<sequence length="481" mass="54199">MIAHTDTPKPICQENLPAVSGSIRVLEAKMFDLYVWPRAQSKSCAVRGQGHVRDLIAVTPVWRSRHGNSLRVIDSVAFLPDDFKNSDGNPLLDDSSLDPFLFAAYPAALEEILEEYGLMILSFDLVLNILENDLARSTSIVKSHFTSAEFHCRISQLLLEIEDEDAEMSTLKGLAILPLRNAEWVSANSGTIYLPKTREIDIPADVDIRVLDLAVLASEGRKALFVHLGTVEPSVNAVRSAILANYSLPYREMCGESKSHLRYLYLTHKLHHSEDGYCANRVHCDNGHTVNPQEKEMYLPSINPYGPEGLLGRTGNSQGMNILLMHSTYLENILARPHSAQLSWREWLSTSFGIRGRLSLVALDGKSLSNSWTYVAGSRPGKLLRLLEYLRRYQRSELRHAADIIMEIRSTDATKLCNMDLPDNCRLDETYLPLSNLQNLCLRFMEEDEPFPFLYLEEGLTDEKNILQVDLSSQRLPGREG</sequence>
<accession>A0A3F3Q721</accession>
<evidence type="ECO:0000313" key="2">
    <source>
        <dbReference type="Proteomes" id="UP000253729"/>
    </source>
</evidence>
<dbReference type="GeneID" id="38139479"/>
<protein>
    <submittedName>
        <fullName evidence="1">Uncharacterized protein</fullName>
    </submittedName>
</protein>
<evidence type="ECO:0000313" key="1">
    <source>
        <dbReference type="EMBL" id="RDH34980.1"/>
    </source>
</evidence>
<keyword evidence="2" id="KW-1185">Reference proteome</keyword>
<dbReference type="RefSeq" id="XP_026628002.1">
    <property type="nucleotide sequence ID" value="XM_026771123.1"/>
</dbReference>
<dbReference type="AlphaFoldDB" id="A0A3F3Q721"/>
<dbReference type="STRING" id="1341132.A0A3F3Q721"/>
<organism evidence="1 2">
    <name type="scientific">Aspergillus welwitschiae</name>
    <dbReference type="NCBI Taxonomy" id="1341132"/>
    <lineage>
        <taxon>Eukaryota</taxon>
        <taxon>Fungi</taxon>
        <taxon>Dikarya</taxon>
        <taxon>Ascomycota</taxon>
        <taxon>Pezizomycotina</taxon>
        <taxon>Eurotiomycetes</taxon>
        <taxon>Eurotiomycetidae</taxon>
        <taxon>Eurotiales</taxon>
        <taxon>Aspergillaceae</taxon>
        <taxon>Aspergillus</taxon>
        <taxon>Aspergillus subgen. Circumdati</taxon>
    </lineage>
</organism>
<proteinExistence type="predicted"/>